<name>A0ABT9Z8S6_9BACI</name>
<accession>A0ABT9Z8S6</accession>
<reference evidence="1 2" key="1">
    <citation type="submission" date="2023-07" db="EMBL/GenBank/DDBJ databases">
        <title>Genomic Encyclopedia of Type Strains, Phase IV (KMG-IV): sequencing the most valuable type-strain genomes for metagenomic binning, comparative biology and taxonomic classification.</title>
        <authorList>
            <person name="Goeker M."/>
        </authorList>
    </citation>
    <scope>NUCLEOTIDE SEQUENCE [LARGE SCALE GENOMIC DNA]</scope>
    <source>
        <strain evidence="1 2">DSM 17723</strain>
    </source>
</reference>
<protein>
    <submittedName>
        <fullName evidence="1">DNA-binding protein H-NS</fullName>
    </submittedName>
</protein>
<comment type="caution">
    <text evidence="1">The sequence shown here is derived from an EMBL/GenBank/DDBJ whole genome shotgun (WGS) entry which is preliminary data.</text>
</comment>
<dbReference type="EMBL" id="JAUSTZ010000028">
    <property type="protein sequence ID" value="MDQ0228658.1"/>
    <property type="molecule type" value="Genomic_DNA"/>
</dbReference>
<dbReference type="Proteomes" id="UP001232245">
    <property type="component" value="Unassembled WGS sequence"/>
</dbReference>
<proteinExistence type="predicted"/>
<dbReference type="RefSeq" id="WP_174880761.1">
    <property type="nucleotide sequence ID" value="NZ_CADEPK010000244.1"/>
</dbReference>
<sequence>MVYSKKNDNPTLYINTKNIQANSNQQTFRRNYLQEFMYLQAELNSSLTNATKEVSRLISKTSTEQQNQFNHVFKHLQIHEERIEPLKNYIIKQEEAHNELISRFETLNTANQGLLEKHKKDELLNQAIIDQLTIQDTSLHQLTKKVEHFETLHSQFHDQLADQLNVNESIKNNLELQESFHQTILERVESQDAIHQKMARDMDSLRATLFERINYVVEKIEENYKQVSGYIFKLFNKANFKHNHDTESEKKKKETVG</sequence>
<gene>
    <name evidence="1" type="ORF">J2S02_005045</name>
</gene>
<keyword evidence="1" id="KW-0238">DNA-binding</keyword>
<dbReference type="GO" id="GO:0003677">
    <property type="term" value="F:DNA binding"/>
    <property type="evidence" value="ECO:0007669"/>
    <property type="project" value="UniProtKB-KW"/>
</dbReference>
<keyword evidence="2" id="KW-1185">Reference proteome</keyword>
<organism evidence="1 2">
    <name type="scientific">Metabacillus niabensis</name>
    <dbReference type="NCBI Taxonomy" id="324854"/>
    <lineage>
        <taxon>Bacteria</taxon>
        <taxon>Bacillati</taxon>
        <taxon>Bacillota</taxon>
        <taxon>Bacilli</taxon>
        <taxon>Bacillales</taxon>
        <taxon>Bacillaceae</taxon>
        <taxon>Metabacillus</taxon>
    </lineage>
</organism>
<evidence type="ECO:0000313" key="2">
    <source>
        <dbReference type="Proteomes" id="UP001232245"/>
    </source>
</evidence>
<evidence type="ECO:0000313" key="1">
    <source>
        <dbReference type="EMBL" id="MDQ0228658.1"/>
    </source>
</evidence>